<protein>
    <submittedName>
        <fullName evidence="2">Uncharacterized protein</fullName>
    </submittedName>
</protein>
<evidence type="ECO:0000313" key="2">
    <source>
        <dbReference type="EMBL" id="WVY97220.1"/>
    </source>
</evidence>
<name>A0AAQ3MU40_VIGMU</name>
<feature type="region of interest" description="Disordered" evidence="1">
    <location>
        <begin position="48"/>
        <end position="67"/>
    </location>
</feature>
<reference evidence="2 3" key="1">
    <citation type="journal article" date="2023" name="Life. Sci Alliance">
        <title>Evolutionary insights into 3D genome organization and epigenetic landscape of Vigna mungo.</title>
        <authorList>
            <person name="Junaid A."/>
            <person name="Singh B."/>
            <person name="Bhatia S."/>
        </authorList>
    </citation>
    <scope>NUCLEOTIDE SEQUENCE [LARGE SCALE GENOMIC DNA]</scope>
    <source>
        <strain evidence="2">Urdbean</strain>
    </source>
</reference>
<organism evidence="2 3">
    <name type="scientific">Vigna mungo</name>
    <name type="common">Black gram</name>
    <name type="synonym">Phaseolus mungo</name>
    <dbReference type="NCBI Taxonomy" id="3915"/>
    <lineage>
        <taxon>Eukaryota</taxon>
        <taxon>Viridiplantae</taxon>
        <taxon>Streptophyta</taxon>
        <taxon>Embryophyta</taxon>
        <taxon>Tracheophyta</taxon>
        <taxon>Spermatophyta</taxon>
        <taxon>Magnoliopsida</taxon>
        <taxon>eudicotyledons</taxon>
        <taxon>Gunneridae</taxon>
        <taxon>Pentapetalae</taxon>
        <taxon>rosids</taxon>
        <taxon>fabids</taxon>
        <taxon>Fabales</taxon>
        <taxon>Fabaceae</taxon>
        <taxon>Papilionoideae</taxon>
        <taxon>50 kb inversion clade</taxon>
        <taxon>NPAAA clade</taxon>
        <taxon>indigoferoid/millettioid clade</taxon>
        <taxon>Phaseoleae</taxon>
        <taxon>Vigna</taxon>
    </lineage>
</organism>
<evidence type="ECO:0000256" key="1">
    <source>
        <dbReference type="SAM" id="MobiDB-lite"/>
    </source>
</evidence>
<evidence type="ECO:0000313" key="3">
    <source>
        <dbReference type="Proteomes" id="UP001374535"/>
    </source>
</evidence>
<gene>
    <name evidence="2" type="ORF">V8G54_029371</name>
</gene>
<dbReference type="AlphaFoldDB" id="A0AAQ3MU40"/>
<dbReference type="Proteomes" id="UP001374535">
    <property type="component" value="Chromosome 9"/>
</dbReference>
<accession>A0AAQ3MU40</accession>
<dbReference type="EMBL" id="CP144692">
    <property type="protein sequence ID" value="WVY97220.1"/>
    <property type="molecule type" value="Genomic_DNA"/>
</dbReference>
<feature type="region of interest" description="Disordered" evidence="1">
    <location>
        <begin position="79"/>
        <end position="104"/>
    </location>
</feature>
<keyword evidence="3" id="KW-1185">Reference proteome</keyword>
<proteinExistence type="predicted"/>
<sequence>MAVDDRGDAGDAILGLEGDSVVAAHVGDDWEHHERRRRLLLARREEPRMVKRRGQQWSPTEMGGGGWASWVEARVPHGHRRRWEAATRGVPRRQTPTLVSHKVK</sequence>